<dbReference type="SUPFAM" id="SSF56003">
    <property type="entry name" value="Molybdenum cofactor-binding domain"/>
    <property type="match status" value="1"/>
</dbReference>
<dbReference type="InterPro" id="IPR016208">
    <property type="entry name" value="Ald_Oxase/xanthine_DH-like"/>
</dbReference>
<sequence length="825" mass="88276">MLGVASEEGAAVCEYFENNERVWCAKWPASDQWEDNMPKDHGIGASPKRREDVRFLTGAGNYTDDINQRGQTFAAFARSNVANGAIRSVNTSVAEAMPGVVAVFTGEDFVDVGGNPAGWYIESRDGTPMKEPKRPVLAHGKVRHVGDAYAAVIAETLDQARDAVEAIEADIEELPAVATCAAALADGASLVHDEIETNMVFDWGWIEDNRAATDEAIKNAPHVTTLELVNNRLVPNAMEPRASIGDYNRGTGDYTLHTTSQNPHLTRLLISAFVMGIPENKLTVIAPDVGGGFGSKIYHYGEEALVLAAAKKLGRPVKWTADRSESFLTDAHGRDHVTKIELATEEDGTFIAIRTETLANVGAYLSNFATVTPTFLHGTLMAGNYTVPNVYVNLKAVLTNTAPVDAYRGAGRPEATYSIERVIDKCARELKIDPIALRRKNFIKPDQFPYTTPVALEYDIGNYDAVMDKLEEIGDLAGFAARRAESEARGKLRGLGVNSYIEACGIAPSNLVGVLGARVGLYDAATVRVNATGSLAVMVGAHSHGQGHETAFPQVVAEMLGIDEGQIEIVHGDTSKIPFGMGTYGSRSLAVCGSAVVRATEKIINKAKKIAAHMMEAAEADIELKDGTFSVAGTDKSVAWGEVALKAYVPHQFPIEDIEPGLEETAFYDPANFTYPSGAYACEVEVDPETGKVTVERFAAADDFGNVINPMIVEGQVHGGLGQGIGQALLENCIYDDDGQLLSASYMDYAMPRADDVPFYAVDHSAKTPCTHNPLGVKGCGEAGAIGSPPSVVNAVVDALQSGGHDVTHIDMPVSPSRVWAAMQK</sequence>
<comment type="caution">
    <text evidence="4">The sequence shown here is derived from an EMBL/GenBank/DDBJ whole genome shotgun (WGS) entry which is preliminary data.</text>
</comment>
<evidence type="ECO:0000259" key="3">
    <source>
        <dbReference type="SMART" id="SM01008"/>
    </source>
</evidence>
<dbReference type="SUPFAM" id="SSF54665">
    <property type="entry name" value="CO dehydrogenase molybdoprotein N-domain-like"/>
    <property type="match status" value="1"/>
</dbReference>
<keyword evidence="1" id="KW-0500">Molybdenum</keyword>
<protein>
    <submittedName>
        <fullName evidence="4">Carbon-monoxide dehydrogenase large subunit</fullName>
    </submittedName>
</protein>
<accession>A0A2P8FFH1</accession>
<dbReference type="Proteomes" id="UP000240418">
    <property type="component" value="Unassembled WGS sequence"/>
</dbReference>
<keyword evidence="2" id="KW-0560">Oxidoreductase</keyword>
<dbReference type="AlphaFoldDB" id="A0A2P8FFH1"/>
<dbReference type="EMBL" id="PYGJ01000003">
    <property type="protein sequence ID" value="PSL20438.1"/>
    <property type="molecule type" value="Genomic_DNA"/>
</dbReference>
<dbReference type="Pfam" id="PF02738">
    <property type="entry name" value="MoCoBD_1"/>
    <property type="match status" value="1"/>
</dbReference>
<feature type="domain" description="Aldehyde oxidase/xanthine dehydrogenase a/b hammerhead" evidence="3">
    <location>
        <begin position="57"/>
        <end position="175"/>
    </location>
</feature>
<dbReference type="Gene3D" id="3.90.1170.50">
    <property type="entry name" value="Aldehyde oxidase/xanthine dehydrogenase, a/b hammerhead"/>
    <property type="match status" value="1"/>
</dbReference>
<dbReference type="Pfam" id="PF01315">
    <property type="entry name" value="Ald_Xan_dh_C"/>
    <property type="match status" value="1"/>
</dbReference>
<dbReference type="GO" id="GO:0016491">
    <property type="term" value="F:oxidoreductase activity"/>
    <property type="evidence" value="ECO:0007669"/>
    <property type="project" value="UniProtKB-KW"/>
</dbReference>
<dbReference type="Pfam" id="PF20256">
    <property type="entry name" value="MoCoBD_2"/>
    <property type="match status" value="1"/>
</dbReference>
<name>A0A2P8FFH1_9RHOB</name>
<dbReference type="InterPro" id="IPR008274">
    <property type="entry name" value="AldOxase/xan_DH_MoCoBD1"/>
</dbReference>
<dbReference type="SMART" id="SM01008">
    <property type="entry name" value="Ald_Xan_dh_C"/>
    <property type="match status" value="1"/>
</dbReference>
<reference evidence="4 5" key="1">
    <citation type="submission" date="2018-03" db="EMBL/GenBank/DDBJ databases">
        <title>Genomic Encyclopedia of Archaeal and Bacterial Type Strains, Phase II (KMG-II): from individual species to whole genera.</title>
        <authorList>
            <person name="Goeker M."/>
        </authorList>
    </citation>
    <scope>NUCLEOTIDE SEQUENCE [LARGE SCALE GENOMIC DNA]</scope>
    <source>
        <strain evidence="4 5">DSM 100673</strain>
    </source>
</reference>
<organism evidence="4 5">
    <name type="scientific">Shimia abyssi</name>
    <dbReference type="NCBI Taxonomy" id="1662395"/>
    <lineage>
        <taxon>Bacteria</taxon>
        <taxon>Pseudomonadati</taxon>
        <taxon>Pseudomonadota</taxon>
        <taxon>Alphaproteobacteria</taxon>
        <taxon>Rhodobacterales</taxon>
        <taxon>Roseobacteraceae</taxon>
    </lineage>
</organism>
<dbReference type="Gene3D" id="3.30.365.10">
    <property type="entry name" value="Aldehyde oxidase/xanthine dehydrogenase, molybdopterin binding domain"/>
    <property type="match status" value="4"/>
</dbReference>
<dbReference type="PANTHER" id="PTHR11908:SF132">
    <property type="entry name" value="ALDEHYDE OXIDASE 1-RELATED"/>
    <property type="match status" value="1"/>
</dbReference>
<evidence type="ECO:0000313" key="4">
    <source>
        <dbReference type="EMBL" id="PSL20438.1"/>
    </source>
</evidence>
<dbReference type="GO" id="GO:0005506">
    <property type="term" value="F:iron ion binding"/>
    <property type="evidence" value="ECO:0007669"/>
    <property type="project" value="InterPro"/>
</dbReference>
<dbReference type="InterPro" id="IPR036856">
    <property type="entry name" value="Ald_Oxase/Xan_DH_a/b_sf"/>
</dbReference>
<dbReference type="InterPro" id="IPR046867">
    <property type="entry name" value="AldOxase/xan_DH_MoCoBD2"/>
</dbReference>
<evidence type="ECO:0000256" key="1">
    <source>
        <dbReference type="ARBA" id="ARBA00022505"/>
    </source>
</evidence>
<gene>
    <name evidence="4" type="ORF">CLV88_10379</name>
</gene>
<dbReference type="InterPro" id="IPR037165">
    <property type="entry name" value="AldOxase/xan_DH_Mopterin-bd_sf"/>
</dbReference>
<evidence type="ECO:0000256" key="2">
    <source>
        <dbReference type="ARBA" id="ARBA00023002"/>
    </source>
</evidence>
<dbReference type="PANTHER" id="PTHR11908">
    <property type="entry name" value="XANTHINE DEHYDROGENASE"/>
    <property type="match status" value="1"/>
</dbReference>
<evidence type="ECO:0000313" key="5">
    <source>
        <dbReference type="Proteomes" id="UP000240418"/>
    </source>
</evidence>
<keyword evidence="5" id="KW-1185">Reference proteome</keyword>
<dbReference type="InterPro" id="IPR000674">
    <property type="entry name" value="Ald_Oxase/Xan_DH_a/b"/>
</dbReference>
<proteinExistence type="predicted"/>